<dbReference type="AlphaFoldDB" id="A0AAW0HG63"/>
<accession>A0AAW0HG63</accession>
<protein>
    <submittedName>
        <fullName evidence="1">Uncharacterized protein</fullName>
    </submittedName>
</protein>
<evidence type="ECO:0000313" key="2">
    <source>
        <dbReference type="Proteomes" id="UP001488838"/>
    </source>
</evidence>
<sequence>MRRVYALRASAQRGALCRFDQQAALSGRCGHRPASTQAISVAAAPPAFRQRGRRKTSRKFSCAAICWTFGDTSGTRRLNKGVRVGPSFSPRN</sequence>
<comment type="caution">
    <text evidence="1">The sequence shown here is derived from an EMBL/GenBank/DDBJ whole genome shotgun (WGS) entry which is preliminary data.</text>
</comment>
<dbReference type="EMBL" id="JBBHLL010000484">
    <property type="protein sequence ID" value="KAK7801902.1"/>
    <property type="molecule type" value="Genomic_DNA"/>
</dbReference>
<proteinExistence type="predicted"/>
<gene>
    <name evidence="1" type="ORF">U0070_013506</name>
</gene>
<dbReference type="Proteomes" id="UP001488838">
    <property type="component" value="Unassembled WGS sequence"/>
</dbReference>
<name>A0AAW0HG63_MYOGA</name>
<organism evidence="1 2">
    <name type="scientific">Myodes glareolus</name>
    <name type="common">Bank vole</name>
    <name type="synonym">Clethrionomys glareolus</name>
    <dbReference type="NCBI Taxonomy" id="447135"/>
    <lineage>
        <taxon>Eukaryota</taxon>
        <taxon>Metazoa</taxon>
        <taxon>Chordata</taxon>
        <taxon>Craniata</taxon>
        <taxon>Vertebrata</taxon>
        <taxon>Euteleostomi</taxon>
        <taxon>Mammalia</taxon>
        <taxon>Eutheria</taxon>
        <taxon>Euarchontoglires</taxon>
        <taxon>Glires</taxon>
        <taxon>Rodentia</taxon>
        <taxon>Myomorpha</taxon>
        <taxon>Muroidea</taxon>
        <taxon>Cricetidae</taxon>
        <taxon>Arvicolinae</taxon>
        <taxon>Myodes</taxon>
    </lineage>
</organism>
<keyword evidence="2" id="KW-1185">Reference proteome</keyword>
<evidence type="ECO:0000313" key="1">
    <source>
        <dbReference type="EMBL" id="KAK7801902.1"/>
    </source>
</evidence>
<reference evidence="1 2" key="1">
    <citation type="journal article" date="2023" name="bioRxiv">
        <title>Conserved and derived expression patterns and positive selection on dental genes reveal complex evolutionary context of ever-growing rodent molars.</title>
        <authorList>
            <person name="Calamari Z.T."/>
            <person name="Song A."/>
            <person name="Cohen E."/>
            <person name="Akter M."/>
            <person name="Roy R.D."/>
            <person name="Hallikas O."/>
            <person name="Christensen M.M."/>
            <person name="Li P."/>
            <person name="Marangoni P."/>
            <person name="Jernvall J."/>
            <person name="Klein O.D."/>
        </authorList>
    </citation>
    <scope>NUCLEOTIDE SEQUENCE [LARGE SCALE GENOMIC DNA]</scope>
    <source>
        <strain evidence="1">V071</strain>
    </source>
</reference>